<feature type="domain" description="Ion transport" evidence="7">
    <location>
        <begin position="253"/>
        <end position="510"/>
    </location>
</feature>
<keyword evidence="9" id="KW-1185">Reference proteome</keyword>
<dbReference type="PANTHER" id="PTHR10037">
    <property type="entry name" value="VOLTAGE-GATED CATION CHANNEL CALCIUM AND SODIUM"/>
    <property type="match status" value="1"/>
</dbReference>
<dbReference type="VEuPathDB" id="TriTrypDB:ADEAN_000441200"/>
<dbReference type="EMBL" id="LR877151">
    <property type="protein sequence ID" value="CAD2216934.1"/>
    <property type="molecule type" value="Genomic_DNA"/>
</dbReference>
<dbReference type="SUPFAM" id="SSF81324">
    <property type="entry name" value="Voltage-gated potassium channels"/>
    <property type="match status" value="2"/>
</dbReference>
<feature type="compositionally biased region" description="Basic and acidic residues" evidence="5">
    <location>
        <begin position="1072"/>
        <end position="1087"/>
    </location>
</feature>
<comment type="subcellular location">
    <subcellularLocation>
        <location evidence="1">Membrane</location>
        <topology evidence="1">Multi-pass membrane protein</topology>
    </subcellularLocation>
</comment>
<feature type="domain" description="Ion transport" evidence="7">
    <location>
        <begin position="571"/>
        <end position="812"/>
    </location>
</feature>
<feature type="transmembrane region" description="Helical" evidence="6">
    <location>
        <begin position="788"/>
        <end position="809"/>
    </location>
</feature>
<dbReference type="GO" id="GO:0001518">
    <property type="term" value="C:voltage-gated sodium channel complex"/>
    <property type="evidence" value="ECO:0007669"/>
    <property type="project" value="TreeGrafter"/>
</dbReference>
<dbReference type="AlphaFoldDB" id="A0A7G2CDK4"/>
<evidence type="ECO:0000256" key="6">
    <source>
        <dbReference type="SAM" id="Phobius"/>
    </source>
</evidence>
<evidence type="ECO:0000256" key="3">
    <source>
        <dbReference type="ARBA" id="ARBA00022989"/>
    </source>
</evidence>
<feature type="compositionally biased region" description="Basic and acidic residues" evidence="5">
    <location>
        <begin position="1094"/>
        <end position="1104"/>
    </location>
</feature>
<proteinExistence type="predicted"/>
<dbReference type="OrthoDB" id="271228at2759"/>
<sequence length="1163" mass="134085">MTRGDSLANDRLNNVSVSATLNRLGREKDVTVDESVGGISGEESTDSAEYYEHLLLPGPRLRYKNVVEGGRRVFERCLDCNTHKQMPLRAPTCVQQRSADELHAEHCHMAAVRSSRQVVLNALLGYARMQEEHEVKPLKRMVEVVLGQAWSCGMLLFETIDNISCVDLPEEERSWSRLITALEVQQWLLGLHVGEEQVGRATLAYVLANQKKQERKVVTKETTYTEEWQDYAFFALSPTNPVRRGITYVVEAWWFELISLIVIYAASICLAVYTPGDNNRDMGGSYNSGKYKALHILDDIFSVIFAVEMVLKWISMGVILPVGKAYFWHKWNIFDCFIVVISLVSWGMDSIFLRYLKVMRCFRILGPLRYWEGNKSMAHIALAIWDSIPILSNVCLIMLMNYIVWAILFVSMFMNKMNYCTMASINNATKCREEGYEWAPVTRNFRNWYESLLTTFEISTGAEWMDVMYSAVDAWDANWNPIKNRHPYLGLVFIAYYYLAHFVLFSLFISGVVYCYLLARNAAEGAAGISFEHQIWMRMQNIIIKIRPKSRLVPFNNAFSRGLHKMVTNIWFERFMALILTFNMVTMALEWRGMDSKQSLALDILQWIFVAIFTIEIILRFFAHGIRCFTRWAFCWDLLVMVLSYIQIGLNTTQNHKVAFNMNVLRMLRVGRFLTLVNLLTPFETYFSFFREVLWSAFPALVNLTIIYMLSVYIFAILGLHFLGYIVPYGGYIDGTYNNFQTFVNALIMVFRLSTLENWATMLRGSLDRGNYCSRGERCGPTDWAPVYYIPIVLCFYLILQSLYLAIIIDRYIAAVRMRANVSRLVDLRRFRDLWQARDPNNTLLLPTKMLPQLLEDLRLPLGISNRRRRVELLATLREYEIPDRNGKVHYYDVLLPIARRVMAMAFHESEKTAGQSYDLAWRLSERSLGSIPSYAPASTSSRTAAEYFAATYVQAAFRRNAAIRNLYIKRSELWQQGRAACDGLQLPYEPFGFSKYGLGEKDPRLEGIARGFNIPEGTTLANAGDVPLYADTAKRAPRSRPAPSTLLPVMYSSAIQPKEKRFGPDVPNAIKRGERRSDKLDRRRANEEEEREQYERDLERESAVFDETNNQLEPSVVRPASASVKRGPSHHVDQSNPNYQPPLGADPERMREEELLRRSLQR</sequence>
<keyword evidence="4 6" id="KW-0472">Membrane</keyword>
<evidence type="ECO:0000256" key="2">
    <source>
        <dbReference type="ARBA" id="ARBA00022692"/>
    </source>
</evidence>
<accession>A0A7G2CDK4</accession>
<feature type="transmembrane region" description="Helical" evidence="6">
    <location>
        <begin position="252"/>
        <end position="273"/>
    </location>
</feature>
<feature type="transmembrane region" description="Helical" evidence="6">
    <location>
        <begin position="495"/>
        <end position="519"/>
    </location>
</feature>
<evidence type="ECO:0000313" key="8">
    <source>
        <dbReference type="EMBL" id="CAD2216934.1"/>
    </source>
</evidence>
<dbReference type="Proteomes" id="UP000515908">
    <property type="component" value="Chromosome 07"/>
</dbReference>
<dbReference type="Gene3D" id="1.10.287.70">
    <property type="match status" value="2"/>
</dbReference>
<reference evidence="8 9" key="1">
    <citation type="submission" date="2020-08" db="EMBL/GenBank/DDBJ databases">
        <authorList>
            <person name="Newling K."/>
            <person name="Davey J."/>
            <person name="Forrester S."/>
        </authorList>
    </citation>
    <scope>NUCLEOTIDE SEQUENCE [LARGE SCALE GENOMIC DNA]</scope>
    <source>
        <strain evidence="9">Crithidia deanei Carvalho (ATCC PRA-265)</strain>
    </source>
</reference>
<keyword evidence="3 6" id="KW-1133">Transmembrane helix</keyword>
<evidence type="ECO:0000313" key="9">
    <source>
        <dbReference type="Proteomes" id="UP000515908"/>
    </source>
</evidence>
<feature type="transmembrane region" description="Helical" evidence="6">
    <location>
        <begin position="571"/>
        <end position="589"/>
    </location>
</feature>
<keyword evidence="2 6" id="KW-0812">Transmembrane</keyword>
<dbReference type="Gene3D" id="1.20.120.350">
    <property type="entry name" value="Voltage-gated potassium channels. Chain C"/>
    <property type="match status" value="2"/>
</dbReference>
<evidence type="ECO:0000256" key="4">
    <source>
        <dbReference type="ARBA" id="ARBA00023136"/>
    </source>
</evidence>
<feature type="transmembrane region" description="Helical" evidence="6">
    <location>
        <begin position="293"/>
        <end position="311"/>
    </location>
</feature>
<feature type="transmembrane region" description="Helical" evidence="6">
    <location>
        <begin position="331"/>
        <end position="356"/>
    </location>
</feature>
<evidence type="ECO:0000256" key="1">
    <source>
        <dbReference type="ARBA" id="ARBA00004141"/>
    </source>
</evidence>
<dbReference type="InterPro" id="IPR005821">
    <property type="entry name" value="Ion_trans_dom"/>
</dbReference>
<feature type="region of interest" description="Disordered" evidence="5">
    <location>
        <begin position="1059"/>
        <end position="1163"/>
    </location>
</feature>
<dbReference type="PANTHER" id="PTHR10037:SF62">
    <property type="entry name" value="SODIUM CHANNEL PROTEIN 60E"/>
    <property type="match status" value="1"/>
</dbReference>
<feature type="compositionally biased region" description="Basic and acidic residues" evidence="5">
    <location>
        <begin position="1147"/>
        <end position="1163"/>
    </location>
</feature>
<protein>
    <submittedName>
        <fullName evidence="8">Ion transport protein, putative</fullName>
    </submittedName>
</protein>
<organism evidence="8 9">
    <name type="scientific">Angomonas deanei</name>
    <dbReference type="NCBI Taxonomy" id="59799"/>
    <lineage>
        <taxon>Eukaryota</taxon>
        <taxon>Discoba</taxon>
        <taxon>Euglenozoa</taxon>
        <taxon>Kinetoplastea</taxon>
        <taxon>Metakinetoplastina</taxon>
        <taxon>Trypanosomatida</taxon>
        <taxon>Trypanosomatidae</taxon>
        <taxon>Strigomonadinae</taxon>
        <taxon>Angomonas</taxon>
    </lineage>
</organism>
<feature type="transmembrane region" description="Helical" evidence="6">
    <location>
        <begin position="670"/>
        <end position="689"/>
    </location>
</feature>
<evidence type="ECO:0000259" key="7">
    <source>
        <dbReference type="Pfam" id="PF00520"/>
    </source>
</evidence>
<feature type="transmembrane region" description="Helical" evidence="6">
    <location>
        <begin position="377"/>
        <end position="408"/>
    </location>
</feature>
<name>A0A7G2CDK4_9TRYP</name>
<feature type="transmembrane region" description="Helical" evidence="6">
    <location>
        <begin position="701"/>
        <end position="727"/>
    </location>
</feature>
<dbReference type="InterPro" id="IPR043203">
    <property type="entry name" value="VGCC_Ca_Na"/>
</dbReference>
<gene>
    <name evidence="8" type="ORF">ADEAN_000441200</name>
</gene>
<dbReference type="Pfam" id="PF00520">
    <property type="entry name" value="Ion_trans"/>
    <property type="match status" value="2"/>
</dbReference>
<evidence type="ECO:0000256" key="5">
    <source>
        <dbReference type="SAM" id="MobiDB-lite"/>
    </source>
</evidence>
<dbReference type="InterPro" id="IPR027359">
    <property type="entry name" value="Volt_channel_dom_sf"/>
</dbReference>
<feature type="transmembrane region" description="Helical" evidence="6">
    <location>
        <begin position="604"/>
        <end position="622"/>
    </location>
</feature>
<dbReference type="Gene3D" id="1.10.238.10">
    <property type="entry name" value="EF-hand"/>
    <property type="match status" value="1"/>
</dbReference>
<dbReference type="GO" id="GO:0005248">
    <property type="term" value="F:voltage-gated sodium channel activity"/>
    <property type="evidence" value="ECO:0007669"/>
    <property type="project" value="TreeGrafter"/>
</dbReference>